<dbReference type="FunFam" id="1.10.8.60:FF:000160">
    <property type="entry name" value="WGS project CABT00000000 data, contig 2.55"/>
    <property type="match status" value="1"/>
</dbReference>
<feature type="region of interest" description="Disordered" evidence="4">
    <location>
        <begin position="897"/>
        <end position="930"/>
    </location>
</feature>
<dbReference type="InterPro" id="IPR003959">
    <property type="entry name" value="ATPase_AAA_core"/>
</dbReference>
<dbReference type="InterPro" id="IPR027417">
    <property type="entry name" value="P-loop_NTPase"/>
</dbReference>
<dbReference type="InterPro" id="IPR003593">
    <property type="entry name" value="AAA+_ATPase"/>
</dbReference>
<evidence type="ECO:0000256" key="1">
    <source>
        <dbReference type="ARBA" id="ARBA00010378"/>
    </source>
</evidence>
<evidence type="ECO:0000313" key="6">
    <source>
        <dbReference type="EMBL" id="KIJ10678.1"/>
    </source>
</evidence>
<reference evidence="7" key="2">
    <citation type="submission" date="2015-01" db="EMBL/GenBank/DDBJ databases">
        <title>Evolutionary Origins and Diversification of the Mycorrhizal Mutualists.</title>
        <authorList>
            <consortium name="DOE Joint Genome Institute"/>
            <consortium name="Mycorrhizal Genomics Consortium"/>
            <person name="Kohler A."/>
            <person name="Kuo A."/>
            <person name="Nagy L.G."/>
            <person name="Floudas D."/>
            <person name="Copeland A."/>
            <person name="Barry K.W."/>
            <person name="Cichocki N."/>
            <person name="Veneault-Fourrey C."/>
            <person name="LaButti K."/>
            <person name="Lindquist E.A."/>
            <person name="Lipzen A."/>
            <person name="Lundell T."/>
            <person name="Morin E."/>
            <person name="Murat C."/>
            <person name="Riley R."/>
            <person name="Ohm R."/>
            <person name="Sun H."/>
            <person name="Tunlid A."/>
            <person name="Henrissat B."/>
            <person name="Grigoriev I.V."/>
            <person name="Hibbett D.S."/>
            <person name="Martin F."/>
        </authorList>
    </citation>
    <scope>NUCLEOTIDE SEQUENCE [LARGE SCALE GENOMIC DNA]</scope>
    <source>
        <strain evidence="7">ATCC 200175</strain>
    </source>
</reference>
<comment type="similarity">
    <text evidence="1">Belongs to the CbxX/CfxQ family.</text>
</comment>
<dbReference type="SMART" id="SM00382">
    <property type="entry name" value="AAA"/>
    <property type="match status" value="3"/>
</dbReference>
<feature type="region of interest" description="Disordered" evidence="4">
    <location>
        <begin position="972"/>
        <end position="991"/>
    </location>
</feature>
<dbReference type="PANTHER" id="PTHR43392:SF2">
    <property type="entry name" value="AAA-TYPE ATPASE FAMILY PROTEIN _ ANKYRIN REPEAT FAMILY PROTEIN"/>
    <property type="match status" value="1"/>
</dbReference>
<dbReference type="Gene3D" id="3.40.50.300">
    <property type="entry name" value="P-loop containing nucleotide triphosphate hydrolases"/>
    <property type="match status" value="3"/>
</dbReference>
<keyword evidence="2" id="KW-0547">Nucleotide-binding</keyword>
<dbReference type="Pfam" id="PF17866">
    <property type="entry name" value="AAA_lid_6"/>
    <property type="match status" value="1"/>
</dbReference>
<dbReference type="PRINTS" id="PR00819">
    <property type="entry name" value="CBXCFQXSUPER"/>
</dbReference>
<protein>
    <submittedName>
        <fullName evidence="6">Unplaced genomic scaffold PAXINscaffold_77, whole genome shotgun sequence</fullName>
    </submittedName>
</protein>
<dbReference type="InterPro" id="IPR041627">
    <property type="entry name" value="AAA_lid_6"/>
</dbReference>
<organism evidence="6 7">
    <name type="scientific">Paxillus involutus ATCC 200175</name>
    <dbReference type="NCBI Taxonomy" id="664439"/>
    <lineage>
        <taxon>Eukaryota</taxon>
        <taxon>Fungi</taxon>
        <taxon>Dikarya</taxon>
        <taxon>Basidiomycota</taxon>
        <taxon>Agaricomycotina</taxon>
        <taxon>Agaricomycetes</taxon>
        <taxon>Agaricomycetidae</taxon>
        <taxon>Boletales</taxon>
        <taxon>Paxilineae</taxon>
        <taxon>Paxillaceae</taxon>
        <taxon>Paxillus</taxon>
    </lineage>
</organism>
<evidence type="ECO:0000256" key="4">
    <source>
        <dbReference type="SAM" id="MobiDB-lite"/>
    </source>
</evidence>
<feature type="domain" description="AAA+ ATPase" evidence="5">
    <location>
        <begin position="368"/>
        <end position="481"/>
    </location>
</feature>
<gene>
    <name evidence="6" type="ORF">PAXINDRAFT_85655</name>
</gene>
<name>A0A0C9TJ09_PAXIN</name>
<proteinExistence type="inferred from homology"/>
<dbReference type="HOGENOM" id="CLU_006450_0_1_1"/>
<evidence type="ECO:0000313" key="7">
    <source>
        <dbReference type="Proteomes" id="UP000053647"/>
    </source>
</evidence>
<dbReference type="AlphaFoldDB" id="A0A0C9TJ09"/>
<dbReference type="CDD" id="cd00009">
    <property type="entry name" value="AAA"/>
    <property type="match status" value="3"/>
</dbReference>
<dbReference type="FunFam" id="3.40.50.300:FF:000216">
    <property type="entry name" value="Type VII secretion ATPase EccA"/>
    <property type="match status" value="3"/>
</dbReference>
<dbReference type="GO" id="GO:0005524">
    <property type="term" value="F:ATP binding"/>
    <property type="evidence" value="ECO:0007669"/>
    <property type="project" value="UniProtKB-KW"/>
</dbReference>
<dbReference type="SUPFAM" id="SSF52540">
    <property type="entry name" value="P-loop containing nucleoside triphosphate hydrolases"/>
    <property type="match status" value="3"/>
</dbReference>
<feature type="domain" description="AAA+ ATPase" evidence="5">
    <location>
        <begin position="641"/>
        <end position="779"/>
    </location>
</feature>
<keyword evidence="7" id="KW-1185">Reference proteome</keyword>
<dbReference type="EMBL" id="KN819399">
    <property type="protein sequence ID" value="KIJ10678.1"/>
    <property type="molecule type" value="Genomic_DNA"/>
</dbReference>
<evidence type="ECO:0000256" key="3">
    <source>
        <dbReference type="ARBA" id="ARBA00022840"/>
    </source>
</evidence>
<dbReference type="Pfam" id="PF00004">
    <property type="entry name" value="AAA"/>
    <property type="match status" value="3"/>
</dbReference>
<dbReference type="InterPro" id="IPR000641">
    <property type="entry name" value="CbxX/CfxQ"/>
</dbReference>
<sequence>MCFSNKAAAYGAVLSQVYRDHPVLLRFSHDTYAAKRAILENQKRTNGTRQDAIAKIMDLTGLGQVKQQVMHIKGIIDMMNRQGVPTKKERLNLVLLGNPGTGKTTVARLYAQFLQSIKALPGNAFLEITGSKLAFEGIQGAQKLIDDALKVGGGAIFIDEAYQLASDLNPIGKQVLDFLLAEMENRVGTIVFILAGYNKQMEKLFEHNPGLPSRVPYQLQFADYTDQELMSMLEDLVYKRYNGRMKVDDTINGLYARIAIKRLGRGRGTPGFGNARALQNKFAKIRQRQAERSGREQSSGIPVDDFFLDKEDLIGPDPSEVLSVSAPWAKLQGLIGLESVKNSVRNLFALLETNYQRELAEKEPIQISLNRVFLGSPGTGKTTVAKLYGQILVDLGMLSNGEVVVKSPADFIGAHLGHSEQNTKAILESTRGKVLVIDEAYMLYNKSATDSYKTAVIDTMVAEIQSVPGEDRCVLLLGYKDQMEEMFQNVNPGLSRRFAFEDAFIFEDFTELELVQILEYKLNAQDLSATDEAKKVALEILSRMKHRPNFGNAGDVENLLGQAKARYQRRMASVPASRRMEVVFEPRDFDLNFDRSQNASENLAKMFADIVGCDEVIKKLEGYQRIAKLMKEKGRDMRTLIPSNFVFKGPPAGTGKTTIARKLGQVFYDMGFLASGEVVECSASDLVGQFVGHTGPKTKGMFEKALGKVLFIDEAYRLGGGLFAKEAMDEIVGLMTHKHFMNKIVIVLAGYEHEMNTLLGVNPGLSSRFSEEITFQNMTTDQCLELLDKELQKQEIVVPELSNKTSLAYLEMQGVVVQMSALPSWGNGRDVKTLGKRMTQKAFANWASDEILALPAEEALGVMETMLHEHQARQTSARTAPAWGNIPVAVVNGFSPPPPSMSSISKSEAPKRLPAPPQRPPSSEQPQVPQRELLHPKESTEDQPPTPGHSRRDAGVSDAIWNQLQADIKAQEETRRKAAEEERRLEQELQEAEKQAELARTADLERAKAMEQANQQRANLNQKREIERQLKDIRRRAAERKAEAEKAAIALKKKQEEEAEKKRKELEVQQKLQHMGLCPMGYKWVRQGDGYRCTGGSHFISHGNLAQ</sequence>
<dbReference type="OrthoDB" id="2423195at2759"/>
<dbReference type="GO" id="GO:0016887">
    <property type="term" value="F:ATP hydrolysis activity"/>
    <property type="evidence" value="ECO:0007669"/>
    <property type="project" value="InterPro"/>
</dbReference>
<feature type="domain" description="AAA+ ATPase" evidence="5">
    <location>
        <begin position="89"/>
        <end position="225"/>
    </location>
</feature>
<evidence type="ECO:0000256" key="2">
    <source>
        <dbReference type="ARBA" id="ARBA00022741"/>
    </source>
</evidence>
<dbReference type="Gene3D" id="1.10.8.60">
    <property type="match status" value="2"/>
</dbReference>
<dbReference type="PANTHER" id="PTHR43392">
    <property type="entry name" value="AAA-TYPE ATPASE FAMILY PROTEIN / ANKYRIN REPEAT FAMILY PROTEIN"/>
    <property type="match status" value="1"/>
</dbReference>
<reference evidence="6 7" key="1">
    <citation type="submission" date="2014-06" db="EMBL/GenBank/DDBJ databases">
        <authorList>
            <consortium name="DOE Joint Genome Institute"/>
            <person name="Kuo A."/>
            <person name="Kohler A."/>
            <person name="Nagy L.G."/>
            <person name="Floudas D."/>
            <person name="Copeland A."/>
            <person name="Barry K.W."/>
            <person name="Cichocki N."/>
            <person name="Veneault-Fourrey C."/>
            <person name="LaButti K."/>
            <person name="Lindquist E.A."/>
            <person name="Lipzen A."/>
            <person name="Lundell T."/>
            <person name="Morin E."/>
            <person name="Murat C."/>
            <person name="Sun H."/>
            <person name="Tunlid A."/>
            <person name="Henrissat B."/>
            <person name="Grigoriev I.V."/>
            <person name="Hibbett D.S."/>
            <person name="Martin F."/>
            <person name="Nordberg H.P."/>
            <person name="Cantor M.N."/>
            <person name="Hua S.X."/>
        </authorList>
    </citation>
    <scope>NUCLEOTIDE SEQUENCE [LARGE SCALE GENOMIC DNA]</scope>
    <source>
        <strain evidence="6 7">ATCC 200175</strain>
    </source>
</reference>
<evidence type="ECO:0000259" key="5">
    <source>
        <dbReference type="SMART" id="SM00382"/>
    </source>
</evidence>
<accession>A0A0C9TJ09</accession>
<feature type="compositionally biased region" description="Low complexity" evidence="4">
    <location>
        <begin position="921"/>
        <end position="930"/>
    </location>
</feature>
<keyword evidence="3" id="KW-0067">ATP-binding</keyword>
<dbReference type="InterPro" id="IPR050773">
    <property type="entry name" value="CbxX/CfxQ_RuBisCO_ESX"/>
</dbReference>
<dbReference type="Proteomes" id="UP000053647">
    <property type="component" value="Unassembled WGS sequence"/>
</dbReference>